<dbReference type="Pfam" id="PF00892">
    <property type="entry name" value="EamA"/>
    <property type="match status" value="2"/>
</dbReference>
<evidence type="ECO:0000256" key="4">
    <source>
        <dbReference type="ARBA" id="ARBA00022989"/>
    </source>
</evidence>
<keyword evidence="3 6" id="KW-0812">Transmembrane</keyword>
<dbReference type="InterPro" id="IPR000620">
    <property type="entry name" value="EamA_dom"/>
</dbReference>
<comment type="subcellular location">
    <subcellularLocation>
        <location evidence="1">Membrane</location>
        <topology evidence="1">Multi-pass membrane protein</topology>
    </subcellularLocation>
</comment>
<keyword evidence="4 6" id="KW-1133">Transmembrane helix</keyword>
<accession>A0A7K0KG19</accession>
<evidence type="ECO:0000313" key="8">
    <source>
        <dbReference type="EMBL" id="MST84415.1"/>
    </source>
</evidence>
<evidence type="ECO:0000256" key="1">
    <source>
        <dbReference type="ARBA" id="ARBA00004141"/>
    </source>
</evidence>
<dbReference type="GO" id="GO:0016020">
    <property type="term" value="C:membrane"/>
    <property type="evidence" value="ECO:0007669"/>
    <property type="project" value="UniProtKB-SubCell"/>
</dbReference>
<evidence type="ECO:0000256" key="2">
    <source>
        <dbReference type="ARBA" id="ARBA00007362"/>
    </source>
</evidence>
<evidence type="ECO:0000256" key="3">
    <source>
        <dbReference type="ARBA" id="ARBA00022692"/>
    </source>
</evidence>
<comment type="similarity">
    <text evidence="2">Belongs to the EamA transporter family.</text>
</comment>
<dbReference type="InterPro" id="IPR050638">
    <property type="entry name" value="AA-Vitamin_Transporters"/>
</dbReference>
<dbReference type="Proteomes" id="UP000438914">
    <property type="component" value="Unassembled WGS sequence"/>
</dbReference>
<evidence type="ECO:0000313" key="9">
    <source>
        <dbReference type="Proteomes" id="UP000438914"/>
    </source>
</evidence>
<evidence type="ECO:0000256" key="6">
    <source>
        <dbReference type="SAM" id="Phobius"/>
    </source>
</evidence>
<dbReference type="EMBL" id="VUNG01000014">
    <property type="protein sequence ID" value="MST84415.1"/>
    <property type="molecule type" value="Genomic_DNA"/>
</dbReference>
<protein>
    <submittedName>
        <fullName evidence="8">EamA family transporter</fullName>
    </submittedName>
</protein>
<dbReference type="SUPFAM" id="SSF103481">
    <property type="entry name" value="Multidrug resistance efflux transporter EmrE"/>
    <property type="match status" value="2"/>
</dbReference>
<organism evidence="8 9">
    <name type="scientific">Hallella mizrahii</name>
    <dbReference type="NCBI Taxonomy" id="2606637"/>
    <lineage>
        <taxon>Bacteria</taxon>
        <taxon>Pseudomonadati</taxon>
        <taxon>Bacteroidota</taxon>
        <taxon>Bacteroidia</taxon>
        <taxon>Bacteroidales</taxon>
        <taxon>Prevotellaceae</taxon>
        <taxon>Hallella</taxon>
    </lineage>
</organism>
<keyword evidence="9" id="KW-1185">Reference proteome</keyword>
<feature type="transmembrane region" description="Helical" evidence="6">
    <location>
        <begin position="121"/>
        <end position="141"/>
    </location>
</feature>
<feature type="transmembrane region" description="Helical" evidence="6">
    <location>
        <begin position="29"/>
        <end position="46"/>
    </location>
</feature>
<feature type="transmembrane region" description="Helical" evidence="6">
    <location>
        <begin position="207"/>
        <end position="227"/>
    </location>
</feature>
<evidence type="ECO:0000259" key="7">
    <source>
        <dbReference type="Pfam" id="PF00892"/>
    </source>
</evidence>
<dbReference type="PANTHER" id="PTHR32322:SF2">
    <property type="entry name" value="EAMA DOMAIN-CONTAINING PROTEIN"/>
    <property type="match status" value="1"/>
</dbReference>
<sequence length="320" mass="34807">MPLLCSGPLAVPCPPTVLPSLFIFHHSTMKLKGFAAALLAAIFYGTNPLGTLQLYADGMNPSSVLVYRYAFATLMFLIWMAAKRESLTISWGTAIRLAILGTLMSMSSASLYLSFRYMDAGVASTILFSYPIMVAVLMVVFYHEHLTWSTTLCILMAVSGIALLYHGKGGVTLSTVGVSLVILSSLLYAFYIIGVNQTHTKLSPVKFTFWIVFFGLIALLVYTFFAGEPLEPLRTPLEWASALQLALLPTVLSLYFINIAIEHIGSTPTAIMGAVEPVTAVCIGVFIFGESFTLRLAVGIVLILSAVILLVLSREEKIEK</sequence>
<feature type="transmembrane region" description="Helical" evidence="6">
    <location>
        <begin position="239"/>
        <end position="257"/>
    </location>
</feature>
<reference evidence="8 9" key="1">
    <citation type="submission" date="2019-08" db="EMBL/GenBank/DDBJ databases">
        <title>In-depth cultivation of the pig gut microbiome towards novel bacterial diversity and tailored functional studies.</title>
        <authorList>
            <person name="Wylensek D."/>
            <person name="Hitch T.C.A."/>
            <person name="Clavel T."/>
        </authorList>
    </citation>
    <scope>NUCLEOTIDE SEQUENCE [LARGE SCALE GENOMIC DNA]</scope>
    <source>
        <strain evidence="8 9">LKV-178-WT-2A</strain>
    </source>
</reference>
<name>A0A7K0KG19_9BACT</name>
<keyword evidence="5 6" id="KW-0472">Membrane</keyword>
<proteinExistence type="inferred from homology"/>
<feature type="transmembrane region" description="Helical" evidence="6">
    <location>
        <begin position="294"/>
        <end position="312"/>
    </location>
</feature>
<dbReference type="PANTHER" id="PTHR32322">
    <property type="entry name" value="INNER MEMBRANE TRANSPORTER"/>
    <property type="match status" value="1"/>
</dbReference>
<feature type="domain" description="EamA" evidence="7">
    <location>
        <begin position="176"/>
        <end position="311"/>
    </location>
</feature>
<feature type="transmembrane region" description="Helical" evidence="6">
    <location>
        <begin position="66"/>
        <end position="82"/>
    </location>
</feature>
<comment type="caution">
    <text evidence="8">The sequence shown here is derived from an EMBL/GenBank/DDBJ whole genome shotgun (WGS) entry which is preliminary data.</text>
</comment>
<evidence type="ECO:0000256" key="5">
    <source>
        <dbReference type="ARBA" id="ARBA00023136"/>
    </source>
</evidence>
<feature type="transmembrane region" description="Helical" evidence="6">
    <location>
        <begin position="173"/>
        <end position="195"/>
    </location>
</feature>
<gene>
    <name evidence="8" type="ORF">FYJ73_06995</name>
</gene>
<feature type="transmembrane region" description="Helical" evidence="6">
    <location>
        <begin position="94"/>
        <end position="115"/>
    </location>
</feature>
<feature type="transmembrane region" description="Helical" evidence="6">
    <location>
        <begin position="148"/>
        <end position="167"/>
    </location>
</feature>
<dbReference type="Gene3D" id="1.10.3730.20">
    <property type="match status" value="2"/>
</dbReference>
<dbReference type="InterPro" id="IPR037185">
    <property type="entry name" value="EmrE-like"/>
</dbReference>
<feature type="domain" description="EamA" evidence="7">
    <location>
        <begin position="32"/>
        <end position="165"/>
    </location>
</feature>
<dbReference type="AlphaFoldDB" id="A0A7K0KG19"/>